<keyword evidence="1" id="KW-0479">Metal-binding</keyword>
<dbReference type="PANTHER" id="PTHR24286:SF350">
    <property type="entry name" value="ENT-KAURENOIC ACID OXIDASE 1-LIKE"/>
    <property type="match status" value="1"/>
</dbReference>
<dbReference type="Pfam" id="PF00067">
    <property type="entry name" value="p450"/>
    <property type="match status" value="1"/>
</dbReference>
<dbReference type="PANTHER" id="PTHR24286">
    <property type="entry name" value="CYTOCHROME P450 26"/>
    <property type="match status" value="1"/>
</dbReference>
<sequence>MMSKKDLNDENIMKVLLWYTFSGYESIAKVATQTIVLLEKHPECFQKAKEEQEEIVKRRSSPDAGLTFSEIGQMKYVGNVRSNSPFTKTITVIFFLIKFKNITHFDYYLTCTLIIASTDISFNTER</sequence>
<name>A0ABS8T971_DATST</name>
<keyword evidence="4" id="KW-1185">Reference proteome</keyword>
<dbReference type="InterPro" id="IPR001128">
    <property type="entry name" value="Cyt_P450"/>
</dbReference>
<dbReference type="InterPro" id="IPR036396">
    <property type="entry name" value="Cyt_P450_sf"/>
</dbReference>
<comment type="caution">
    <text evidence="3">The sequence shown here is derived from an EMBL/GenBank/DDBJ whole genome shotgun (WGS) entry which is preliminary data.</text>
</comment>
<dbReference type="SUPFAM" id="SSF48264">
    <property type="entry name" value="Cytochrome P450"/>
    <property type="match status" value="1"/>
</dbReference>
<proteinExistence type="predicted"/>
<gene>
    <name evidence="3" type="ORF">HAX54_005679</name>
</gene>
<accession>A0ABS8T971</accession>
<dbReference type="EMBL" id="JACEIK010001286">
    <property type="protein sequence ID" value="MCD7467962.1"/>
    <property type="molecule type" value="Genomic_DNA"/>
</dbReference>
<evidence type="ECO:0008006" key="5">
    <source>
        <dbReference type="Google" id="ProtNLM"/>
    </source>
</evidence>
<protein>
    <recommendedName>
        <fullName evidence="5">Cytochrome P450</fullName>
    </recommendedName>
</protein>
<keyword evidence="2" id="KW-0408">Iron</keyword>
<evidence type="ECO:0000256" key="2">
    <source>
        <dbReference type="ARBA" id="ARBA00023004"/>
    </source>
</evidence>
<evidence type="ECO:0000313" key="3">
    <source>
        <dbReference type="EMBL" id="MCD7467962.1"/>
    </source>
</evidence>
<organism evidence="3 4">
    <name type="scientific">Datura stramonium</name>
    <name type="common">Jimsonweed</name>
    <name type="synonym">Common thornapple</name>
    <dbReference type="NCBI Taxonomy" id="4076"/>
    <lineage>
        <taxon>Eukaryota</taxon>
        <taxon>Viridiplantae</taxon>
        <taxon>Streptophyta</taxon>
        <taxon>Embryophyta</taxon>
        <taxon>Tracheophyta</taxon>
        <taxon>Spermatophyta</taxon>
        <taxon>Magnoliopsida</taxon>
        <taxon>eudicotyledons</taxon>
        <taxon>Gunneridae</taxon>
        <taxon>Pentapetalae</taxon>
        <taxon>asterids</taxon>
        <taxon>lamiids</taxon>
        <taxon>Solanales</taxon>
        <taxon>Solanaceae</taxon>
        <taxon>Solanoideae</taxon>
        <taxon>Datureae</taxon>
        <taxon>Datura</taxon>
    </lineage>
</organism>
<dbReference type="Gene3D" id="1.10.630.10">
    <property type="entry name" value="Cytochrome P450"/>
    <property type="match status" value="1"/>
</dbReference>
<dbReference type="Proteomes" id="UP000823775">
    <property type="component" value="Unassembled WGS sequence"/>
</dbReference>
<evidence type="ECO:0000313" key="4">
    <source>
        <dbReference type="Proteomes" id="UP000823775"/>
    </source>
</evidence>
<evidence type="ECO:0000256" key="1">
    <source>
        <dbReference type="ARBA" id="ARBA00022723"/>
    </source>
</evidence>
<reference evidence="3 4" key="1">
    <citation type="journal article" date="2021" name="BMC Genomics">
        <title>Datura genome reveals duplications of psychoactive alkaloid biosynthetic genes and high mutation rate following tissue culture.</title>
        <authorList>
            <person name="Rajewski A."/>
            <person name="Carter-House D."/>
            <person name="Stajich J."/>
            <person name="Litt A."/>
        </authorList>
    </citation>
    <scope>NUCLEOTIDE SEQUENCE [LARGE SCALE GENOMIC DNA]</scope>
    <source>
        <strain evidence="3">AR-01</strain>
    </source>
</reference>